<organism evidence="2 3">
    <name type="scientific">Tateyamaria armeniaca</name>
    <dbReference type="NCBI Taxonomy" id="2518930"/>
    <lineage>
        <taxon>Bacteria</taxon>
        <taxon>Pseudomonadati</taxon>
        <taxon>Pseudomonadota</taxon>
        <taxon>Alphaproteobacteria</taxon>
        <taxon>Rhodobacterales</taxon>
        <taxon>Roseobacteraceae</taxon>
        <taxon>Tateyamaria</taxon>
    </lineage>
</organism>
<evidence type="ECO:0000313" key="2">
    <source>
        <dbReference type="EMBL" id="MFL4469804.1"/>
    </source>
</evidence>
<comment type="caution">
    <text evidence="2">The sequence shown here is derived from an EMBL/GenBank/DDBJ whole genome shotgun (WGS) entry which is preliminary data.</text>
</comment>
<reference evidence="2 3" key="1">
    <citation type="submission" date="2024-08" db="EMBL/GenBank/DDBJ databases">
        <title>Tateyamaria sp. nov., isolated from marine algae.</title>
        <authorList>
            <person name="Choi B.J."/>
            <person name="Kim J.M."/>
            <person name="Lee J.K."/>
            <person name="Choi D.G."/>
            <person name="Bayburt H."/>
            <person name="Baek J.H."/>
            <person name="Han D.M."/>
            <person name="Jeon C.O."/>
        </authorList>
    </citation>
    <scope>NUCLEOTIDE SEQUENCE [LARGE SCALE GENOMIC DNA]</scope>
    <source>
        <strain evidence="2 3">KMU-156</strain>
    </source>
</reference>
<accession>A0ABW8UUS4</accession>
<sequence length="179" mass="19575">MRHMAMLAPYPNAIWAAVLTGGDLISWVERAATFFSPTKDGCARLANPDAPSFNFDMLHGVEAVIDPFQPAMFDPIGNLINPTAKRVRKLLYQDAPVDLDEQFLVSMTSYRGAGGGNFPGISGNADILRTDHDLTEALHRAVTHGAVAFDQTPSVWRFDSVHQRAGDYRNIARCARSSG</sequence>
<dbReference type="InterPro" id="IPR008334">
    <property type="entry name" value="5'-Nucleotdase_C"/>
</dbReference>
<gene>
    <name evidence="2" type="ORF">ACERZ8_07975</name>
</gene>
<feature type="domain" description="5'-Nucleotidase C-terminal" evidence="1">
    <location>
        <begin position="5"/>
        <end position="119"/>
    </location>
</feature>
<proteinExistence type="predicted"/>
<dbReference type="Pfam" id="PF02872">
    <property type="entry name" value="5_nucleotid_C"/>
    <property type="match status" value="1"/>
</dbReference>
<dbReference type="Proteomes" id="UP001627408">
    <property type="component" value="Unassembled WGS sequence"/>
</dbReference>
<dbReference type="SUPFAM" id="SSF55816">
    <property type="entry name" value="5'-nucleotidase (syn. UDP-sugar hydrolase), C-terminal domain"/>
    <property type="match status" value="1"/>
</dbReference>
<dbReference type="RefSeq" id="WP_407591707.1">
    <property type="nucleotide sequence ID" value="NZ_JBHDIY010000002.1"/>
</dbReference>
<dbReference type="Gene3D" id="3.90.780.10">
    <property type="entry name" value="5'-Nucleotidase, C-terminal domain"/>
    <property type="match status" value="1"/>
</dbReference>
<dbReference type="InterPro" id="IPR036907">
    <property type="entry name" value="5'-Nucleotdase_C_sf"/>
</dbReference>
<keyword evidence="3" id="KW-1185">Reference proteome</keyword>
<protein>
    <submittedName>
        <fullName evidence="2">5'-nucleotidase C-terminal domain-containing protein</fullName>
    </submittedName>
</protein>
<name>A0ABW8UUS4_9RHOB</name>
<evidence type="ECO:0000259" key="1">
    <source>
        <dbReference type="Pfam" id="PF02872"/>
    </source>
</evidence>
<dbReference type="EMBL" id="JBHDIY010000002">
    <property type="protein sequence ID" value="MFL4469804.1"/>
    <property type="molecule type" value="Genomic_DNA"/>
</dbReference>
<evidence type="ECO:0000313" key="3">
    <source>
        <dbReference type="Proteomes" id="UP001627408"/>
    </source>
</evidence>